<proteinExistence type="predicted"/>
<dbReference type="EMBL" id="NFFZ01000006">
    <property type="protein sequence ID" value="OTI61942.1"/>
    <property type="molecule type" value="Genomic_DNA"/>
</dbReference>
<evidence type="ECO:0000313" key="1">
    <source>
        <dbReference type="EMBL" id="OTI61942.1"/>
    </source>
</evidence>
<accession>A0A241XRS6</accession>
<gene>
    <name evidence="1" type="ORF">CAZ10_14765</name>
</gene>
<dbReference type="Proteomes" id="UP000194857">
    <property type="component" value="Unassembled WGS sequence"/>
</dbReference>
<evidence type="ECO:0000313" key="2">
    <source>
        <dbReference type="Proteomes" id="UP000194857"/>
    </source>
</evidence>
<organism evidence="1 2">
    <name type="scientific">Pseudomonas aeruginosa</name>
    <dbReference type="NCBI Taxonomy" id="287"/>
    <lineage>
        <taxon>Bacteria</taxon>
        <taxon>Pseudomonadati</taxon>
        <taxon>Pseudomonadota</taxon>
        <taxon>Gammaproteobacteria</taxon>
        <taxon>Pseudomonadales</taxon>
        <taxon>Pseudomonadaceae</taxon>
        <taxon>Pseudomonas</taxon>
    </lineage>
</organism>
<reference evidence="2" key="1">
    <citation type="submission" date="2017-05" db="EMBL/GenBank/DDBJ databases">
        <authorList>
            <person name="Giani T."/>
            <person name="Arena F."/>
            <person name="Pollini S."/>
            <person name="Di Pilato V."/>
            <person name="D'Andrea M.M."/>
            <person name="Henrici De Angelis L."/>
            <person name="Bassetti M."/>
            <person name="Rossolini G.M."/>
        </authorList>
    </citation>
    <scope>NUCLEOTIDE SEQUENCE [LARGE SCALE GENOMIC DNA]</scope>
    <source>
        <strain evidence="2">S567_C10_BS</strain>
    </source>
</reference>
<name>A0A241XRS6_PSEAI</name>
<dbReference type="AlphaFoldDB" id="A0A241XRS6"/>
<comment type="caution">
    <text evidence="1">The sequence shown here is derived from an EMBL/GenBank/DDBJ whole genome shotgun (WGS) entry which is preliminary data.</text>
</comment>
<protein>
    <submittedName>
        <fullName evidence="1">Uncharacterized protein</fullName>
    </submittedName>
</protein>
<sequence>MPMQVNITTQVNSASIRRETYNGREHLVLPSYTLPAGVVMNGGLYTAEQIDKHYPGLEGTLAPLGHPMVDGKFVSAFSPEGINVGHIGAWNRNVKKSGNRVYMEKWVDVEFAKSTEGGRELLQRVEALEKGEDVPPIHTSVAAFLNRIEPNESQRAQGAEWVADIQSMDHDAILLHEVGAATPEQGVGLMVNADQAVPLQPNSGALVGESYREREQRLDRAAKERFAAGPDQYAWVADFTDSQAVISLNGGVTEVYGYKVEAGKIVFDESGQPVVRQESWVAMVANSIKNIFTHRQARPDQPEKEGDMPLTPEEKAEIVKEIGTNTSSAIKELADTIIKPLADKVDGLVANHKALADTLTANQRAEEDSMREAVKAKFGEVIANSLAGDALKEMFKQCGESAPLGANAATDKGGLTADIANLPKE</sequence>
<dbReference type="RefSeq" id="WP_031636466.1">
    <property type="nucleotide sequence ID" value="NZ_CAADLW010000052.1"/>
</dbReference>